<evidence type="ECO:0000313" key="4">
    <source>
        <dbReference type="Proteomes" id="UP000178419"/>
    </source>
</evidence>
<keyword evidence="1" id="KW-0808">Transferase</keyword>
<dbReference type="CDD" id="cd03801">
    <property type="entry name" value="GT4_PimA-like"/>
    <property type="match status" value="1"/>
</dbReference>
<dbReference type="Proteomes" id="UP000178419">
    <property type="component" value="Unassembled WGS sequence"/>
</dbReference>
<feature type="non-terminal residue" evidence="3">
    <location>
        <position position="1"/>
    </location>
</feature>
<dbReference type="EMBL" id="MGGE01000055">
    <property type="protein sequence ID" value="OGM19983.1"/>
    <property type="molecule type" value="Genomic_DNA"/>
</dbReference>
<evidence type="ECO:0000256" key="1">
    <source>
        <dbReference type="ARBA" id="ARBA00022679"/>
    </source>
</evidence>
<dbReference type="PANTHER" id="PTHR46401">
    <property type="entry name" value="GLYCOSYLTRANSFERASE WBBK-RELATED"/>
    <property type="match status" value="1"/>
</dbReference>
<dbReference type="Gene3D" id="3.40.50.2000">
    <property type="entry name" value="Glycogen Phosphorylase B"/>
    <property type="match status" value="1"/>
</dbReference>
<gene>
    <name evidence="3" type="ORF">A2714_04915</name>
</gene>
<dbReference type="SUPFAM" id="SSF53756">
    <property type="entry name" value="UDP-Glycosyltransferase/glycogen phosphorylase"/>
    <property type="match status" value="1"/>
</dbReference>
<accession>A0A1F7XY77</accession>
<dbReference type="InterPro" id="IPR001296">
    <property type="entry name" value="Glyco_trans_1"/>
</dbReference>
<name>A0A1F7XY77_9BACT</name>
<proteinExistence type="predicted"/>
<feature type="domain" description="Glycosyl transferase family 1" evidence="2">
    <location>
        <begin position="101"/>
        <end position="276"/>
    </location>
</feature>
<comment type="caution">
    <text evidence="3">The sequence shown here is derived from an EMBL/GenBank/DDBJ whole genome shotgun (WGS) entry which is preliminary data.</text>
</comment>
<evidence type="ECO:0000259" key="2">
    <source>
        <dbReference type="Pfam" id="PF00534"/>
    </source>
</evidence>
<dbReference type="PANTHER" id="PTHR46401:SF2">
    <property type="entry name" value="GLYCOSYLTRANSFERASE WBBK-RELATED"/>
    <property type="match status" value="1"/>
</dbReference>
<sequence length="301" mass="35114">IPMHFPLAIGLARTIEEFSIPTIARHHDFWWERDRYNKSQMFPFFEKWFPPKLEKMTHTVINSLAQKSLFEKTAIEAPVISDTFDFENESQGILDSYAKHFRNDFGLTENDIVFLQATRIVPRKRIELSIELISKLNIQSAVLVVSGTEGDEQKGYFKKLQSLAKEKNIRCKFIGERVNSQRKIVGGKRIYNLWDCYLNCDFVTYPTEMEGFGNQFVETMYFEKPIILTPYPVYDADIKPLGFEVIEMGEKITDEVAGKVNELIANESKRKEMVERNFEIAKTNFSYRVVENKINGILRSY</sequence>
<organism evidence="3 4">
    <name type="scientific">Candidatus Woesebacteria bacterium RIFCSPHIGHO2_01_FULL_38_9</name>
    <dbReference type="NCBI Taxonomy" id="1802492"/>
    <lineage>
        <taxon>Bacteria</taxon>
        <taxon>Candidatus Woeseibacteriota</taxon>
    </lineage>
</organism>
<dbReference type="GO" id="GO:0016757">
    <property type="term" value="F:glycosyltransferase activity"/>
    <property type="evidence" value="ECO:0007669"/>
    <property type="project" value="InterPro"/>
</dbReference>
<protein>
    <recommendedName>
        <fullName evidence="2">Glycosyl transferase family 1 domain-containing protein</fullName>
    </recommendedName>
</protein>
<dbReference type="Pfam" id="PF00534">
    <property type="entry name" value="Glycos_transf_1"/>
    <property type="match status" value="1"/>
</dbReference>
<dbReference type="AlphaFoldDB" id="A0A1F7XY77"/>
<reference evidence="3 4" key="1">
    <citation type="journal article" date="2016" name="Nat. Commun.">
        <title>Thousands of microbial genomes shed light on interconnected biogeochemical processes in an aquifer system.</title>
        <authorList>
            <person name="Anantharaman K."/>
            <person name="Brown C.T."/>
            <person name="Hug L.A."/>
            <person name="Sharon I."/>
            <person name="Castelle C.J."/>
            <person name="Probst A.J."/>
            <person name="Thomas B.C."/>
            <person name="Singh A."/>
            <person name="Wilkins M.J."/>
            <person name="Karaoz U."/>
            <person name="Brodie E.L."/>
            <person name="Williams K.H."/>
            <person name="Hubbard S.S."/>
            <person name="Banfield J.F."/>
        </authorList>
    </citation>
    <scope>NUCLEOTIDE SEQUENCE [LARGE SCALE GENOMIC DNA]</scope>
</reference>
<dbReference type="GO" id="GO:0009103">
    <property type="term" value="P:lipopolysaccharide biosynthetic process"/>
    <property type="evidence" value="ECO:0007669"/>
    <property type="project" value="TreeGrafter"/>
</dbReference>
<evidence type="ECO:0000313" key="3">
    <source>
        <dbReference type="EMBL" id="OGM19983.1"/>
    </source>
</evidence>